<protein>
    <submittedName>
        <fullName evidence="1">Uncharacterized protein</fullName>
    </submittedName>
</protein>
<dbReference type="Gene3D" id="1.25.10.10">
    <property type="entry name" value="Leucine-rich Repeat Variant"/>
    <property type="match status" value="1"/>
</dbReference>
<dbReference type="InterPro" id="IPR011989">
    <property type="entry name" value="ARM-like"/>
</dbReference>
<organism evidence="1 2">
    <name type="scientific">Thelohanellus kitauei</name>
    <name type="common">Myxosporean</name>
    <dbReference type="NCBI Taxonomy" id="669202"/>
    <lineage>
        <taxon>Eukaryota</taxon>
        <taxon>Metazoa</taxon>
        <taxon>Cnidaria</taxon>
        <taxon>Myxozoa</taxon>
        <taxon>Myxosporea</taxon>
        <taxon>Bivalvulida</taxon>
        <taxon>Platysporina</taxon>
        <taxon>Myxobolidae</taxon>
        <taxon>Thelohanellus</taxon>
    </lineage>
</organism>
<sequence length="103" mass="11910">MREFLETEDTRLTICVLEAVLILLQLYSANNNQDYMCQTIAESGGSWIVNLVLESIQNHESSSDKSIRKLTVHILDKYFSNDQEQDDKDEEIQMMISLILQIV</sequence>
<evidence type="ECO:0000313" key="1">
    <source>
        <dbReference type="EMBL" id="KII61918.1"/>
    </source>
</evidence>
<accession>A0A0C2I9H3</accession>
<proteinExistence type="predicted"/>
<dbReference type="AlphaFoldDB" id="A0A0C2I9H3"/>
<evidence type="ECO:0000313" key="2">
    <source>
        <dbReference type="Proteomes" id="UP000031668"/>
    </source>
</evidence>
<dbReference type="Proteomes" id="UP000031668">
    <property type="component" value="Unassembled WGS sequence"/>
</dbReference>
<dbReference type="EMBL" id="JWZT01005178">
    <property type="protein sequence ID" value="KII61918.1"/>
    <property type="molecule type" value="Genomic_DNA"/>
</dbReference>
<comment type="caution">
    <text evidence="1">The sequence shown here is derived from an EMBL/GenBank/DDBJ whole genome shotgun (WGS) entry which is preliminary data.</text>
</comment>
<keyword evidence="2" id="KW-1185">Reference proteome</keyword>
<gene>
    <name evidence="1" type="ORF">RF11_05441</name>
</gene>
<reference evidence="1 2" key="1">
    <citation type="journal article" date="2014" name="Genome Biol. Evol.">
        <title>The genome of the myxosporean Thelohanellus kitauei shows adaptations to nutrient acquisition within its fish host.</title>
        <authorList>
            <person name="Yang Y."/>
            <person name="Xiong J."/>
            <person name="Zhou Z."/>
            <person name="Huo F."/>
            <person name="Miao W."/>
            <person name="Ran C."/>
            <person name="Liu Y."/>
            <person name="Zhang J."/>
            <person name="Feng J."/>
            <person name="Wang M."/>
            <person name="Wang M."/>
            <person name="Wang L."/>
            <person name="Yao B."/>
        </authorList>
    </citation>
    <scope>NUCLEOTIDE SEQUENCE [LARGE SCALE GENOMIC DNA]</scope>
    <source>
        <strain evidence="1">Wuqing</strain>
    </source>
</reference>
<name>A0A0C2I9H3_THEKT</name>